<feature type="region of interest" description="Disordered" evidence="1">
    <location>
        <begin position="1188"/>
        <end position="1239"/>
    </location>
</feature>
<gene>
    <name evidence="2" type="ORF">TWF679_007876</name>
</gene>
<feature type="compositionally biased region" description="Basic residues" evidence="1">
    <location>
        <begin position="1879"/>
        <end position="1896"/>
    </location>
</feature>
<dbReference type="InterPro" id="IPR016024">
    <property type="entry name" value="ARM-type_fold"/>
</dbReference>
<evidence type="ECO:0000313" key="2">
    <source>
        <dbReference type="EMBL" id="KAF3208235.1"/>
    </source>
</evidence>
<accession>A0A8H8V6F2</accession>
<reference evidence="2" key="1">
    <citation type="submission" date="2019-06" db="EMBL/GenBank/DDBJ databases">
        <authorList>
            <person name="Palmer J.M."/>
        </authorList>
    </citation>
    <scope>NUCLEOTIDE SEQUENCE</scope>
    <source>
        <strain evidence="2">TWF679</strain>
    </source>
</reference>
<feature type="compositionally biased region" description="Basic and acidic residues" evidence="1">
    <location>
        <begin position="1863"/>
        <end position="1878"/>
    </location>
</feature>
<organism evidence="2 3">
    <name type="scientific">Orbilia oligospora</name>
    <name type="common">Nematode-trapping fungus</name>
    <name type="synonym">Arthrobotrys oligospora</name>
    <dbReference type="NCBI Taxonomy" id="2813651"/>
    <lineage>
        <taxon>Eukaryota</taxon>
        <taxon>Fungi</taxon>
        <taxon>Dikarya</taxon>
        <taxon>Ascomycota</taxon>
        <taxon>Pezizomycotina</taxon>
        <taxon>Orbiliomycetes</taxon>
        <taxon>Orbiliales</taxon>
        <taxon>Orbiliaceae</taxon>
        <taxon>Orbilia</taxon>
    </lineage>
</organism>
<comment type="caution">
    <text evidence="2">The sequence shown here is derived from an EMBL/GenBank/DDBJ whole genome shotgun (WGS) entry which is preliminary data.</text>
</comment>
<feature type="region of interest" description="Disordered" evidence="1">
    <location>
        <begin position="1853"/>
        <end position="1918"/>
    </location>
</feature>
<name>A0A8H8V6F2_ORBOL</name>
<dbReference type="EMBL" id="WIWT01000048">
    <property type="protein sequence ID" value="KAF3208235.1"/>
    <property type="molecule type" value="Genomic_DNA"/>
</dbReference>
<sequence>MATLDTASIRSGNEHEVARYLRDLSREGDAENATQQLIDAVERGSIAPSTLKIWLSISHEPAILKKAFQQNASVRIRKIAIDQLEKLLKSRKWKETWDGLGAVEGFVNLLRNLSTSDVQDICRAIGSSTKGEDSERREAITDLFEALESQTLDTRPLAECYRYLLPGCTKNHAAKAVGTQMEGSNHRQQDLLLRNHNDVLRDSFLKMVLDYDGPDHPWLFALMQNYPATPAATRPHLSSSMEFSLEVLRSLVQDDNVPQVSDEAFMFEIAQPLLLRCLKRGVATETVKEVADLISKYIKRRPSAGRVLQVTRDYYWDNSKNKAKLLEKVAESWLRTPEVTEDLFRSILGELKLGQYTRDVPLNAFNSLLKKFDIKSRYRLLKFCIRFSTIKKDEKDITFEGALARTTGELNSDSLSHFKPEEALDLLFRARKARGDKICGTVYIGNTGGLFSAAKEKPLEKEHPSYLPVDLDLWEVYFLRQASRQEEAENLAKLRIAERKKAQSTPDEQYRLLHARAVVFYAIASGSLSILGETINWTKRLIRDPKIAIFKDTPSEIHKVLSGLPSTIGNDASALRDQVKQANRIMRNLCDIVFSGLKDPAFEISNWKDAFEFPHRAIYERAVRSAELKEHFSDEEIYSILWEDTLKLLIDIEQKVVDNSQLQNADEDYYKTGIRDFKCQNSHSSSRIDRTKVHMSVYRFFDRLAEERNELWKKHRISKCSDVADLTEPFPQGLPIQYLLPFSLTPTLPEDLTPYIALRTKAAVFPSAEISKMLVPTKDNSPLANADPLQGFIDDYQFALNLYISLDVPEQERRTRFDSAWDYAIGPLSGDRMTTEQATRFWRNIFINTTLNPDQSRSSYPLTASEYLNSENLPEEKKRIFREDLKRVRGSSVEERPQSLRIPAIENADSVLDWDATPELKENIEPQILSELTYIDIATHSSNRSQLEHYMESRNKDYLGYLSNTKIPGKTYWKNSIWTQKGDQKAKALFQLQEAQILSAMLYLQTKIQISEKLLASPFPSADDMRYPAIQLSEGCLSKLVSVEETTKLSRRRRGRGETPRTTKGLKANTKAALKALEAHISIVPPTLILKLVENGLSSLGAADREDRNTDFTALEALTYNLLRLLARSDRPNLALEPAKQIISKYPAACFWFKTIFTQGFFRDLTPEDAGEGMAKFSETVSSLLDQMEKAKESKKAKPADKKTQGEEKDTGAEEQGSGRENPESLAEEPESGAPKEESGFVKVSTIKLLVELFEDADFLPKESSLSNIHTLSKTTSNVDIHRTVIYYLTRVLKSSRPLEPEFFSILSTLVEKDSEIDIHKLILQLLLFGLKTSKYDSKHQSLAVSVISSIYKKSSDVEITKQVLEYLTLALDTPLSSDTTVQVLFLSMALEMSKGTLDSKLRDDLVVYLLRLLRTSTSEGYDQILDVLQGLVSNCGNINEIEPVTEDQWKTLEETLSLPKCDIRYHFGSSLNPLFMKLIDFHKKIRKSASLNIAFTEKIMIPIINELNSQYSRYFSIFLEQKGINRTDQQAFKLPPSRRVTKLISTVIRNGLGEGIIPLIRQCVSHATFCIDPPEIIDGLRRRLDDDDDDDDYDFQNTKGPDNWRSSYYFGPAAFDELDLIHIIRERTSLPDEEQVGIVVREEYLKLYKTTFWKEAKELDFYSSDSLLKQLEPQNLDNVWLKYLQPILQDILSFANSLRTTEWEQNSDRSPQVLPDVFRAQLWLLSIPSVHRNDQDQETRCQIFTEEVLKTLNDIRTSHDFVSKASDLKGILYLAKNDAEDNLIVATNLGDLANVETSPSTIQGYTRIELASNMLKNISYVKSENLKNNIDQMIESWKSSQVEAVRRLGYSASSPELEAPEEEKPPKVVEKKREPRSVQKRSGRTKKQRGGKKSRWGPPDFTLDKPANPTNPMNAPHDIDGCLKYINNQCTIP</sequence>
<dbReference type="OrthoDB" id="2549237at2759"/>
<dbReference type="SUPFAM" id="SSF48371">
    <property type="entry name" value="ARM repeat"/>
    <property type="match status" value="1"/>
</dbReference>
<feature type="compositionally biased region" description="Basic and acidic residues" evidence="1">
    <location>
        <begin position="1188"/>
        <end position="1223"/>
    </location>
</feature>
<proteinExistence type="predicted"/>
<protein>
    <submittedName>
        <fullName evidence="2">Uncharacterized protein</fullName>
    </submittedName>
</protein>
<dbReference type="Proteomes" id="UP000614610">
    <property type="component" value="Unassembled WGS sequence"/>
</dbReference>
<evidence type="ECO:0000256" key="1">
    <source>
        <dbReference type="SAM" id="MobiDB-lite"/>
    </source>
</evidence>
<evidence type="ECO:0000313" key="3">
    <source>
        <dbReference type="Proteomes" id="UP000614610"/>
    </source>
</evidence>